<dbReference type="AlphaFoldDB" id="A0A0D2L5A6"/>
<protein>
    <submittedName>
        <fullName evidence="2">Uncharacterized protein</fullName>
    </submittedName>
</protein>
<keyword evidence="3" id="KW-1185">Reference proteome</keyword>
<sequence>MQSPSSDAALLVQPTDELSESRHMPGAWIEDPLPVWLDESVDARETVPTDLTDLPVVPVVPPTSLHTTASTEASVEVSVRERAPSFATHTPSIPLSENSEVESVESTGSWIPDHPLLSLAAHVSKISAEVMALGDDSLIAYQGMLSRLERLQAESCFRGMDIKGSGVQDLGLINPFAQFPQPIVTEYFCEASDIRSALLLRQSINLVAIGDLLADLAQKICLHDEDASIIGRIEREIQHMHEADRQNHFGIQFDTLQHYRSKFSPARGESFSEKHRFLRSHVEEYLEDKDNSTNAASQFLVDPACLMEHRASQPEYRDKVKDMVHGHCTTHVRAAVQAMQMIVAPYYSKAKNQNLVRTETIDNDPFISDTSSASNSEAFYDMAREQVASFLRAMPMSSCHFRALNEGQFHVHASGEEYHQKGIFLCE</sequence>
<accession>A0A0D2L5A6</accession>
<organism evidence="2 3">
    <name type="scientific">Hypholoma sublateritium (strain FD-334 SS-4)</name>
    <dbReference type="NCBI Taxonomy" id="945553"/>
    <lineage>
        <taxon>Eukaryota</taxon>
        <taxon>Fungi</taxon>
        <taxon>Dikarya</taxon>
        <taxon>Basidiomycota</taxon>
        <taxon>Agaricomycotina</taxon>
        <taxon>Agaricomycetes</taxon>
        <taxon>Agaricomycetidae</taxon>
        <taxon>Agaricales</taxon>
        <taxon>Agaricineae</taxon>
        <taxon>Strophariaceae</taxon>
        <taxon>Hypholoma</taxon>
    </lineage>
</organism>
<name>A0A0D2L5A6_HYPSF</name>
<evidence type="ECO:0000313" key="3">
    <source>
        <dbReference type="Proteomes" id="UP000054270"/>
    </source>
</evidence>
<evidence type="ECO:0000256" key="1">
    <source>
        <dbReference type="SAM" id="MobiDB-lite"/>
    </source>
</evidence>
<proteinExistence type="predicted"/>
<dbReference type="EMBL" id="KN817553">
    <property type="protein sequence ID" value="KJA22067.1"/>
    <property type="molecule type" value="Genomic_DNA"/>
</dbReference>
<gene>
    <name evidence="2" type="ORF">HYPSUDRAFT_1085541</name>
</gene>
<evidence type="ECO:0000313" key="2">
    <source>
        <dbReference type="EMBL" id="KJA22067.1"/>
    </source>
</evidence>
<dbReference type="Proteomes" id="UP000054270">
    <property type="component" value="Unassembled WGS sequence"/>
</dbReference>
<reference evidence="3" key="1">
    <citation type="submission" date="2014-04" db="EMBL/GenBank/DDBJ databases">
        <title>Evolutionary Origins and Diversification of the Mycorrhizal Mutualists.</title>
        <authorList>
            <consortium name="DOE Joint Genome Institute"/>
            <consortium name="Mycorrhizal Genomics Consortium"/>
            <person name="Kohler A."/>
            <person name="Kuo A."/>
            <person name="Nagy L.G."/>
            <person name="Floudas D."/>
            <person name="Copeland A."/>
            <person name="Barry K.W."/>
            <person name="Cichocki N."/>
            <person name="Veneault-Fourrey C."/>
            <person name="LaButti K."/>
            <person name="Lindquist E.A."/>
            <person name="Lipzen A."/>
            <person name="Lundell T."/>
            <person name="Morin E."/>
            <person name="Murat C."/>
            <person name="Riley R."/>
            <person name="Ohm R."/>
            <person name="Sun H."/>
            <person name="Tunlid A."/>
            <person name="Henrissat B."/>
            <person name="Grigoriev I.V."/>
            <person name="Hibbett D.S."/>
            <person name="Martin F."/>
        </authorList>
    </citation>
    <scope>NUCLEOTIDE SEQUENCE [LARGE SCALE GENOMIC DNA]</scope>
    <source>
        <strain evidence="3">FD-334 SS-4</strain>
    </source>
</reference>
<feature type="region of interest" description="Disordered" evidence="1">
    <location>
        <begin position="1"/>
        <end position="23"/>
    </location>
</feature>